<comment type="caution">
    <text evidence="2">The sequence shown here is derived from an EMBL/GenBank/DDBJ whole genome shotgun (WGS) entry which is preliminary data.</text>
</comment>
<feature type="transmembrane region" description="Helical" evidence="1">
    <location>
        <begin position="51"/>
        <end position="71"/>
    </location>
</feature>
<dbReference type="EMBL" id="JAGDFM010000047">
    <property type="protein sequence ID" value="KAG7389236.1"/>
    <property type="molecule type" value="Genomic_DNA"/>
</dbReference>
<gene>
    <name evidence="2" type="ORF">PHYPSEUDO_010794</name>
</gene>
<keyword evidence="1" id="KW-0812">Transmembrane</keyword>
<dbReference type="AlphaFoldDB" id="A0A8T1W7G1"/>
<keyword evidence="1" id="KW-1133">Transmembrane helix</keyword>
<keyword evidence="1" id="KW-0472">Membrane</keyword>
<name>A0A8T1W7G1_9STRA</name>
<accession>A0A8T1W7G1</accession>
<organism evidence="2 3">
    <name type="scientific">Phytophthora pseudosyringae</name>
    <dbReference type="NCBI Taxonomy" id="221518"/>
    <lineage>
        <taxon>Eukaryota</taxon>
        <taxon>Sar</taxon>
        <taxon>Stramenopiles</taxon>
        <taxon>Oomycota</taxon>
        <taxon>Peronosporomycetes</taxon>
        <taxon>Peronosporales</taxon>
        <taxon>Peronosporaceae</taxon>
        <taxon>Phytophthora</taxon>
    </lineage>
</organism>
<protein>
    <submittedName>
        <fullName evidence="2">Uncharacterized protein</fullName>
    </submittedName>
</protein>
<dbReference type="OrthoDB" id="127004at2759"/>
<dbReference type="Proteomes" id="UP000694044">
    <property type="component" value="Unassembled WGS sequence"/>
</dbReference>
<sequence>MANSGRQHFTSVYKRRRQVVTGYGPDSRHVFVFDKPICGQCKRRWHQTKRFSLIILLLSVGLITAPLLAAASASSIDYGSLTWSKWSRIYTPIATDPTALGRIYSTGPRVRAKILVSTHISTNELQAGEAIFRQQIREIVAVESIDRVQIEYLQTDACSETEQGVYYVSLGISAVPPPGTIVNSSDSTVLMLSAIETERKRILENLKHGKMLATGKLTIDSLMLFGVSMSLVDIVLDGEDFAQIYLKPWLGLQLAIATADSTTMDVSSWNSEHYTTGRDAFQDLRLRLLLAQQLGSLQVRTSDVIVHSPTSLLPFSTYGADVGVLEIEIHVPDIRYAAFVEMKLLGASNASSEMFNSVVAGTFHEMEPQWQLIAMDVDTAAGELFSSASQSSAAPSSGTTNGGTDLVSELTFEVYNISLAQLERTKWFVLDFIRVALAHVVPCRVWFGRIGFPSSSFALSSLTIHNDGDGVVTEDGFTAASIFDPINAINWTLSFKVEPDTTTAFDSAMLEDHVTTMQRTVEMGLQQALGVNDPTNTASTTFRGASNWVDPELTNAAALGPFVSFTLTIRVKPLDASGTILESPNFFQLHHVRSALVLLLQQVAISNDQVSIVSAKALDRATGRSDKLGHSWHRLLLFKYRARISDESQRRGIRSVIFSYRLASTISMYSGRTVKLIERQIDLHADGSPGWPRHLPGVLSTPTKADNISDGFVTSPASLLGQQETFVYDFNDPEPRATSGVVVDAADVCYSGGTGSSSSSGLCFRLRFTGTTQVAPMFLRTLQSLHPVASSTISLPLVHAALDTADASSSHPAPWVLVGGQNDGDDTLWTFLVERSPSTFKRQSARLTFAAVATMQDLSATTPFTLDLEIDPEDLATAPVVRRRPFGDLAVVATGDQPAPAFLSAGLPEVANNGRETTSVTVTLNLQEPRLGGLYSATLLSEKAPACSACTQLLADCNGRLECRAFSACTSVLLDADLTLISTMLQNDGLAVNVDASWLLEDCLSPSDGTVWSSSIPDSLTCLWQNRCPLAYNETLGKQIVLVHGHGEQVLTFQLAAGFASLSFTLDSSEGESTLEFMEDFATNATDVTAQLDAMLTGMYRAALSNAATVESTLATTEDAGTGGVTAHLTIHYLLLGRLPLPLVEITQSGSSDAAFVDVTAPKETLHLRVVPIT</sequence>
<evidence type="ECO:0000313" key="3">
    <source>
        <dbReference type="Proteomes" id="UP000694044"/>
    </source>
</evidence>
<evidence type="ECO:0000256" key="1">
    <source>
        <dbReference type="SAM" id="Phobius"/>
    </source>
</evidence>
<keyword evidence="3" id="KW-1185">Reference proteome</keyword>
<proteinExistence type="predicted"/>
<reference evidence="2" key="1">
    <citation type="submission" date="2021-02" db="EMBL/GenBank/DDBJ databases">
        <authorList>
            <person name="Palmer J.M."/>
        </authorList>
    </citation>
    <scope>NUCLEOTIDE SEQUENCE</scope>
    <source>
        <strain evidence="2">SCRP734</strain>
    </source>
</reference>
<evidence type="ECO:0000313" key="2">
    <source>
        <dbReference type="EMBL" id="KAG7389236.1"/>
    </source>
</evidence>